<evidence type="ECO:0000313" key="2">
    <source>
        <dbReference type="Proteomes" id="UP000045545"/>
    </source>
</evidence>
<dbReference type="STRING" id="690567.2784"/>
<gene>
    <name evidence="1" type="ORF">2784</name>
</gene>
<name>A0A0E4C9T9_9FIRM</name>
<sequence>MRAKEGKIMAKQDFLKDGLYTKEQYEGLLVSSDLEQGCYNIGVQLDENTVLVVDHSSDTEVRQKILNWSAQIEDIKEQYNVDTNLQNYTR</sequence>
<evidence type="ECO:0000313" key="1">
    <source>
        <dbReference type="EMBL" id="CFY11375.1"/>
    </source>
</evidence>
<dbReference type="OrthoDB" id="1798658at2"/>
<dbReference type="RefSeq" id="WP_046500119.1">
    <property type="nucleotide sequence ID" value="NZ_CGIH01000053.1"/>
</dbReference>
<reference evidence="1 2" key="1">
    <citation type="submission" date="2015-03" db="EMBL/GenBank/DDBJ databases">
        <authorList>
            <person name="Murphy D."/>
        </authorList>
    </citation>
    <scope>NUCLEOTIDE SEQUENCE [LARGE SCALE GENOMIC DNA]</scope>
    <source>
        <strain evidence="1 2">OL-4</strain>
    </source>
</reference>
<accession>A0A0E4C9T9</accession>
<dbReference type="AlphaFoldDB" id="A0A0E4C9T9"/>
<keyword evidence="2" id="KW-1185">Reference proteome</keyword>
<protein>
    <submittedName>
        <fullName evidence="1">Uncharacterized</fullName>
    </submittedName>
</protein>
<organism evidence="1 2">
    <name type="scientific">Syntrophomonas zehnderi OL-4</name>
    <dbReference type="NCBI Taxonomy" id="690567"/>
    <lineage>
        <taxon>Bacteria</taxon>
        <taxon>Bacillati</taxon>
        <taxon>Bacillota</taxon>
        <taxon>Clostridia</taxon>
        <taxon>Eubacteriales</taxon>
        <taxon>Syntrophomonadaceae</taxon>
        <taxon>Syntrophomonas</taxon>
    </lineage>
</organism>
<dbReference type="Proteomes" id="UP000045545">
    <property type="component" value="Unassembled WGS sequence"/>
</dbReference>
<proteinExistence type="predicted"/>
<dbReference type="EMBL" id="CGIH01000053">
    <property type="protein sequence ID" value="CFY11375.1"/>
    <property type="molecule type" value="Genomic_DNA"/>
</dbReference>